<feature type="region of interest" description="Disordered" evidence="12">
    <location>
        <begin position="262"/>
        <end position="281"/>
    </location>
</feature>
<dbReference type="Gene3D" id="3.30.10.30">
    <property type="entry name" value="DYRK"/>
    <property type="match status" value="1"/>
</dbReference>
<dbReference type="PROSITE" id="PS00107">
    <property type="entry name" value="PROTEIN_KINASE_ATP"/>
    <property type="match status" value="1"/>
</dbReference>
<dbReference type="SMART" id="SM00220">
    <property type="entry name" value="S_TKc"/>
    <property type="match status" value="1"/>
</dbReference>
<dbReference type="FunFam" id="1.10.510.10:FF:000112">
    <property type="entry name" value="Putative dual specificity tyrosine-phosphorylation-regulated kinase 2"/>
    <property type="match status" value="1"/>
</dbReference>
<feature type="compositionally biased region" description="Basic and acidic residues" evidence="12">
    <location>
        <begin position="29"/>
        <end position="45"/>
    </location>
</feature>
<feature type="region of interest" description="Disordered" evidence="12">
    <location>
        <begin position="557"/>
        <end position="820"/>
    </location>
</feature>
<keyword evidence="3" id="KW-0723">Serine/threonine-protein kinase</keyword>
<feature type="compositionally biased region" description="Polar residues" evidence="12">
    <location>
        <begin position="877"/>
        <end position="892"/>
    </location>
</feature>
<feature type="binding site" evidence="11">
    <location>
        <position position="1511"/>
    </location>
    <ligand>
        <name>ATP</name>
        <dbReference type="ChEBI" id="CHEBI:30616"/>
    </ligand>
</feature>
<feature type="compositionally biased region" description="Low complexity" evidence="12">
    <location>
        <begin position="588"/>
        <end position="623"/>
    </location>
</feature>
<feature type="region of interest" description="Disordered" evidence="12">
    <location>
        <begin position="1809"/>
        <end position="1886"/>
    </location>
</feature>
<feature type="compositionally biased region" description="Low complexity" evidence="12">
    <location>
        <begin position="267"/>
        <end position="281"/>
    </location>
</feature>
<feature type="compositionally biased region" description="Polar residues" evidence="12">
    <location>
        <begin position="751"/>
        <end position="772"/>
    </location>
</feature>
<dbReference type="Proteomes" id="UP000250043">
    <property type="component" value="Unassembled WGS sequence"/>
</dbReference>
<feature type="compositionally biased region" description="Basic and acidic residues" evidence="12">
    <location>
        <begin position="342"/>
        <end position="353"/>
    </location>
</feature>
<comment type="catalytic activity">
    <reaction evidence="9">
        <text>L-threonyl-[protein] + ATP = O-phospho-L-threonyl-[protein] + ADP + H(+)</text>
        <dbReference type="Rhea" id="RHEA:46608"/>
        <dbReference type="Rhea" id="RHEA-COMP:11060"/>
        <dbReference type="Rhea" id="RHEA-COMP:11605"/>
        <dbReference type="ChEBI" id="CHEBI:15378"/>
        <dbReference type="ChEBI" id="CHEBI:30013"/>
        <dbReference type="ChEBI" id="CHEBI:30616"/>
        <dbReference type="ChEBI" id="CHEBI:61977"/>
        <dbReference type="ChEBI" id="CHEBI:456216"/>
        <dbReference type="EC" id="2.7.12.1"/>
    </reaction>
</comment>
<feature type="region of interest" description="Disordered" evidence="12">
    <location>
        <begin position="286"/>
        <end position="421"/>
    </location>
</feature>
<feature type="region of interest" description="Disordered" evidence="12">
    <location>
        <begin position="1326"/>
        <end position="1363"/>
    </location>
</feature>
<proteinExistence type="inferred from homology"/>
<evidence type="ECO:0000256" key="1">
    <source>
        <dbReference type="ARBA" id="ARBA00008867"/>
    </source>
</evidence>
<evidence type="ECO:0000313" key="14">
    <source>
        <dbReference type="EMBL" id="OCH95259.1"/>
    </source>
</evidence>
<feature type="compositionally biased region" description="Low complexity" evidence="12">
    <location>
        <begin position="462"/>
        <end position="477"/>
    </location>
</feature>
<name>A0A8E2DSY9_9APHY</name>
<feature type="compositionally biased region" description="Low complexity" evidence="12">
    <location>
        <begin position="867"/>
        <end position="876"/>
    </location>
</feature>
<keyword evidence="7 11" id="KW-0067">ATP-binding</keyword>
<feature type="compositionally biased region" description="Low complexity" evidence="12">
    <location>
        <begin position="1077"/>
        <end position="1104"/>
    </location>
</feature>
<dbReference type="InterPro" id="IPR011009">
    <property type="entry name" value="Kinase-like_dom_sf"/>
</dbReference>
<evidence type="ECO:0000313" key="15">
    <source>
        <dbReference type="Proteomes" id="UP000250043"/>
    </source>
</evidence>
<organism evidence="14 15">
    <name type="scientific">Obba rivulosa</name>
    <dbReference type="NCBI Taxonomy" id="1052685"/>
    <lineage>
        <taxon>Eukaryota</taxon>
        <taxon>Fungi</taxon>
        <taxon>Dikarya</taxon>
        <taxon>Basidiomycota</taxon>
        <taxon>Agaricomycotina</taxon>
        <taxon>Agaricomycetes</taxon>
        <taxon>Polyporales</taxon>
        <taxon>Gelatoporiaceae</taxon>
        <taxon>Obba</taxon>
    </lineage>
</organism>
<feature type="compositionally biased region" description="Polar residues" evidence="12">
    <location>
        <begin position="1294"/>
        <end position="1303"/>
    </location>
</feature>
<feature type="compositionally biased region" description="Low complexity" evidence="12">
    <location>
        <begin position="1326"/>
        <end position="1348"/>
    </location>
</feature>
<evidence type="ECO:0000256" key="9">
    <source>
        <dbReference type="ARBA" id="ARBA00049308"/>
    </source>
</evidence>
<feature type="region of interest" description="Disordered" evidence="12">
    <location>
        <begin position="462"/>
        <end position="528"/>
    </location>
</feature>
<evidence type="ECO:0000256" key="3">
    <source>
        <dbReference type="ARBA" id="ARBA00022527"/>
    </source>
</evidence>
<evidence type="ECO:0000256" key="12">
    <source>
        <dbReference type="SAM" id="MobiDB-lite"/>
    </source>
</evidence>
<keyword evidence="6" id="KW-0418">Kinase</keyword>
<feature type="compositionally biased region" description="Basic and acidic residues" evidence="12">
    <location>
        <begin position="145"/>
        <end position="158"/>
    </location>
</feature>
<feature type="compositionally biased region" description="Polar residues" evidence="12">
    <location>
        <begin position="1809"/>
        <end position="1821"/>
    </location>
</feature>
<dbReference type="InterPro" id="IPR050494">
    <property type="entry name" value="Ser_Thr_dual-spec_kinase"/>
</dbReference>
<feature type="compositionally biased region" description="Low complexity" evidence="12">
    <location>
        <begin position="385"/>
        <end position="398"/>
    </location>
</feature>
<dbReference type="PANTHER" id="PTHR24058">
    <property type="entry name" value="DUAL SPECIFICITY PROTEIN KINASE"/>
    <property type="match status" value="1"/>
</dbReference>
<feature type="compositionally biased region" description="Low complexity" evidence="12">
    <location>
        <begin position="1830"/>
        <end position="1880"/>
    </location>
</feature>
<feature type="compositionally biased region" description="Polar residues" evidence="12">
    <location>
        <begin position="1166"/>
        <end position="1179"/>
    </location>
</feature>
<comment type="similarity">
    <text evidence="1">Belongs to the protein kinase superfamily. CMGC Ser/Thr protein kinase family. MNB/DYRK subfamily.</text>
</comment>
<feature type="domain" description="Protein kinase" evidence="13">
    <location>
        <begin position="1482"/>
        <end position="1785"/>
    </location>
</feature>
<protein>
    <recommendedName>
        <fullName evidence="2">dual-specificity kinase</fullName>
        <ecNumber evidence="2">2.7.12.1</ecNumber>
    </recommendedName>
</protein>
<evidence type="ECO:0000256" key="4">
    <source>
        <dbReference type="ARBA" id="ARBA00022679"/>
    </source>
</evidence>
<feature type="compositionally biased region" description="Polar residues" evidence="12">
    <location>
        <begin position="807"/>
        <end position="820"/>
    </location>
</feature>
<dbReference type="GO" id="GO:0004674">
    <property type="term" value="F:protein serine/threonine kinase activity"/>
    <property type="evidence" value="ECO:0007669"/>
    <property type="project" value="UniProtKB-KW"/>
</dbReference>
<evidence type="ECO:0000256" key="10">
    <source>
        <dbReference type="ARBA" id="ARBA00051680"/>
    </source>
</evidence>
<feature type="compositionally biased region" description="Polar residues" evidence="12">
    <location>
        <begin position="691"/>
        <end position="703"/>
    </location>
</feature>
<evidence type="ECO:0000256" key="6">
    <source>
        <dbReference type="ARBA" id="ARBA00022777"/>
    </source>
</evidence>
<feature type="compositionally biased region" description="Low complexity" evidence="12">
    <location>
        <begin position="971"/>
        <end position="989"/>
    </location>
</feature>
<feature type="compositionally biased region" description="Low complexity" evidence="12">
    <location>
        <begin position="905"/>
        <end position="944"/>
    </location>
</feature>
<dbReference type="GO" id="GO:0005524">
    <property type="term" value="F:ATP binding"/>
    <property type="evidence" value="ECO:0007669"/>
    <property type="project" value="UniProtKB-UniRule"/>
</dbReference>
<evidence type="ECO:0000256" key="7">
    <source>
        <dbReference type="ARBA" id="ARBA00022840"/>
    </source>
</evidence>
<dbReference type="PROSITE" id="PS00108">
    <property type="entry name" value="PROTEIN_KINASE_ST"/>
    <property type="match status" value="1"/>
</dbReference>
<feature type="compositionally biased region" description="Polar residues" evidence="12">
    <location>
        <begin position="1143"/>
        <end position="1157"/>
    </location>
</feature>
<comment type="catalytic activity">
    <reaction evidence="10">
        <text>L-tyrosyl-[protein] + ATP = O-phospho-L-tyrosyl-[protein] + ADP + H(+)</text>
        <dbReference type="Rhea" id="RHEA:10596"/>
        <dbReference type="Rhea" id="RHEA-COMP:10136"/>
        <dbReference type="Rhea" id="RHEA-COMP:20101"/>
        <dbReference type="ChEBI" id="CHEBI:15378"/>
        <dbReference type="ChEBI" id="CHEBI:30616"/>
        <dbReference type="ChEBI" id="CHEBI:46858"/>
        <dbReference type="ChEBI" id="CHEBI:61978"/>
        <dbReference type="ChEBI" id="CHEBI:456216"/>
        <dbReference type="EC" id="2.7.12.1"/>
    </reaction>
</comment>
<evidence type="ECO:0000256" key="8">
    <source>
        <dbReference type="ARBA" id="ARBA00049003"/>
    </source>
</evidence>
<dbReference type="PROSITE" id="PS50011">
    <property type="entry name" value="PROTEIN_KINASE_DOM"/>
    <property type="match status" value="1"/>
</dbReference>
<dbReference type="GO" id="GO:0004712">
    <property type="term" value="F:protein serine/threonine/tyrosine kinase activity"/>
    <property type="evidence" value="ECO:0007669"/>
    <property type="project" value="UniProtKB-EC"/>
</dbReference>
<reference evidence="14 15" key="1">
    <citation type="submission" date="2016-07" db="EMBL/GenBank/DDBJ databases">
        <title>Draft genome of the white-rot fungus Obba rivulosa 3A-2.</title>
        <authorList>
            <consortium name="DOE Joint Genome Institute"/>
            <person name="Miettinen O."/>
            <person name="Riley R."/>
            <person name="Acob R."/>
            <person name="Barry K."/>
            <person name="Cullen D."/>
            <person name="De Vries R."/>
            <person name="Hainaut M."/>
            <person name="Hatakka A."/>
            <person name="Henrissat B."/>
            <person name="Hilden K."/>
            <person name="Kuo R."/>
            <person name="Labutti K."/>
            <person name="Lipzen A."/>
            <person name="Makela M.R."/>
            <person name="Sandor L."/>
            <person name="Spatafora J.W."/>
            <person name="Grigoriev I.V."/>
            <person name="Hibbett D.S."/>
        </authorList>
    </citation>
    <scope>NUCLEOTIDE SEQUENCE [LARGE SCALE GENOMIC DNA]</scope>
    <source>
        <strain evidence="14 15">3A-2</strain>
    </source>
</reference>
<feature type="compositionally biased region" description="Polar residues" evidence="12">
    <location>
        <begin position="1105"/>
        <end position="1120"/>
    </location>
</feature>
<feature type="compositionally biased region" description="Basic and acidic residues" evidence="12">
    <location>
        <begin position="992"/>
        <end position="1028"/>
    </location>
</feature>
<accession>A0A8E2DSY9</accession>
<dbReference type="EMBL" id="KV722337">
    <property type="protein sequence ID" value="OCH95259.1"/>
    <property type="molecule type" value="Genomic_DNA"/>
</dbReference>
<keyword evidence="15" id="KW-1185">Reference proteome</keyword>
<sequence>MSPSPSPRTAQVALDKDRTKRRGRPSTLDLDHAKPGSDVDSRSESDVAPDSRQPLLQVDKVEDQTIETDLDIPRSASATSSLDPYYFSAHSPSESPVPPLPNAPTIPKTPESYPVHEPVTPGKDPAAIDRRGLVGVGELATPRWARGERHAETESQERVEDEDEEEFALVTVGDEEDKDMPDSPWTIEAVDGEQDEKDQLMEVKLNTRALRTRRSVADESGGEEILYPRHPVPFDTINRMRPIEAADPETTFSATGAYLFEQGPDTASEPEASLASAPPSAFIAPTHRAKKRTSEEFEMDDAGVPMVKHTSSTISSTLKEKDKTAVRRHRSLGLGSPVSISTKEKVKDRRRDTLSVNVKHTRHTSASSSSSGPGEIHHPRRAHPSDFSHLPPSPSSSSIQQFLRNGAPGSAGASPLHNTPKEAPLHLASNVAHSLLRGTQEGWSDLDDQATAEALRKLDGLSGRSARARSSIGGHSRVGSTSRPGTPAKTGSQSGQWEGIEGGRASKRGSMHASMTPKDKDKLRESVSAQRQPIGLGLAFGDALVDADTSGVVVVSGDERHTGSPVPEKSAKKTGAPGVRSSFTPKRGSGSSGTYTSTPTTSSRDSATLSIGTSATSVSAASGRQSANKARRNSAGSDISSLQSTDASTARDRAAALAITSDAPEENRVPPVPPLPKDLSSYKIHHPAAPTVTSPAPDSTESSETIKRGTTGEAPFQGLLDVPHFPATPSKHTSLQVQKTATPAEHKTPSKKWSFSSALGKRLTSTPSTSSMRDAAASKSAGIPVSPRALSFGQQIRKSISREHPVSPTSKASATSGEEWSSVNRDAMASATSLASLSSVGSMQDVLSMGDTLQPPISRTPERLIPSRSGSASSASTNVPSIPQQAPLSPASSIRRGPSGKRLTPSSIPFFRRSSSQSMQFPPTNGQPSTSPTYTTGSAASTSTHLRPPSAHSPTKDPVFVIPAVPSSAQKKSSGLLGLPSLLKGSSSRRSLHSDKEKNDARSGKETHSGRDTDKEKHKKEEKDRSESRISVLMGRKRGKTLSSVQPKKVPEPAPMPPLQMSALPPATAARVANLKSGSSSSSSSSNAPTRSTSSRVTSQTVSSMQKQSDTSLRTRNQLPTIAGSPSVGSVNSQAAKEATNGPPISSLNVSANLSKETPTKIPRISSRSSATNSPTLRSNGAGRRASLIIGTSATASALVSSRGTSPAAGNDSLNEFGVIESEKTSGMKAATSAQRHSVRASPSTTSRVPRQATAPSSTVNGSAPRKNRESMSFAGLRKASTGSVASISSIAQNDAQVHTQPQSHHRFSALSPSKGLKLLSPKISLPTAKSNSSSSQQSIQQAMASPSLSRQSLSTPSPAPSYIDEEELIGDEEMLQYIKRQHAKKLASGASQEELDELLRFPEPLPPALGMSPGAILKSNQAQYLSDYERKEILDFPSVYYVGAGSVKKPATCDNSTNNHGYDDERGDYLVVNHDHLAYRYEIIDTLGKGSFGQVLHCRDHCTGESVAIKIIRNKKRFHHQALVEIKILDNLRKWDEDEKHHVIKMTENFYFRNHLCIAMELLSINLYELIKANGFVGFTTGLIRRFTSQMLQSLQLMRHHRIVHCDLKPENVLLRHPAKSAIKVIDFGSSCFENEKIYTYIQSRFYRSPEVILGMNYHMAIDMWSLGCIMAELYTGFPIFPGENEQEQLSCIMEVLGVPDKDFINRSSRKRLFFGLLTACTDTTGAPRPVVNSKGRRRRPGSKTLAQVLRCDDELFVDFIAKCLVWDPERRMKPSAALRHPFISAGRRAKITSPSPGTAKALLTSTTQNFTSSRSSKVTETPKKSLISAPTPLTARATRTTAMPSTPSGSTSMHSTLGSSSRSYRSSQPQSMSSYHSSRTIVRP</sequence>
<dbReference type="InterPro" id="IPR008271">
    <property type="entry name" value="Ser/Thr_kinase_AS"/>
</dbReference>
<evidence type="ECO:0000256" key="11">
    <source>
        <dbReference type="PROSITE-ProRule" id="PRU10141"/>
    </source>
</evidence>
<evidence type="ECO:0000256" key="2">
    <source>
        <dbReference type="ARBA" id="ARBA00013203"/>
    </source>
</evidence>
<dbReference type="SUPFAM" id="SSF56112">
    <property type="entry name" value="Protein kinase-like (PK-like)"/>
    <property type="match status" value="1"/>
</dbReference>
<dbReference type="InterPro" id="IPR000719">
    <property type="entry name" value="Prot_kinase_dom"/>
</dbReference>
<feature type="region of interest" description="Disordered" evidence="12">
    <location>
        <begin position="1"/>
        <end position="165"/>
    </location>
</feature>
<dbReference type="Gene3D" id="3.30.200.20">
    <property type="entry name" value="Phosphorylase Kinase, domain 1"/>
    <property type="match status" value="1"/>
</dbReference>
<evidence type="ECO:0000256" key="5">
    <source>
        <dbReference type="ARBA" id="ARBA00022741"/>
    </source>
</evidence>
<dbReference type="OrthoDB" id="9332038at2759"/>
<feature type="compositionally biased region" description="Polar residues" evidence="12">
    <location>
        <begin position="624"/>
        <end position="643"/>
    </location>
</feature>
<dbReference type="EC" id="2.7.12.1" evidence="2"/>
<feature type="compositionally biased region" description="Polar residues" evidence="12">
    <location>
        <begin position="1232"/>
        <end position="1262"/>
    </location>
</feature>
<dbReference type="Gene3D" id="1.10.510.10">
    <property type="entry name" value="Transferase(Phosphotransferase) domain 1"/>
    <property type="match status" value="1"/>
</dbReference>
<dbReference type="GO" id="GO:0005737">
    <property type="term" value="C:cytoplasm"/>
    <property type="evidence" value="ECO:0007669"/>
    <property type="project" value="TreeGrafter"/>
</dbReference>
<evidence type="ECO:0000259" key="13">
    <source>
        <dbReference type="PROSITE" id="PS50011"/>
    </source>
</evidence>
<dbReference type="Pfam" id="PF00069">
    <property type="entry name" value="Pkinase"/>
    <property type="match status" value="1"/>
</dbReference>
<dbReference type="InterPro" id="IPR042521">
    <property type="entry name" value="DYRK"/>
</dbReference>
<feature type="compositionally biased region" description="Polar residues" evidence="12">
    <location>
        <begin position="478"/>
        <end position="496"/>
    </location>
</feature>
<dbReference type="GO" id="GO:0005856">
    <property type="term" value="C:cytoskeleton"/>
    <property type="evidence" value="ECO:0007669"/>
    <property type="project" value="TreeGrafter"/>
</dbReference>
<gene>
    <name evidence="14" type="ORF">OBBRIDRAFT_767961</name>
</gene>
<feature type="region of interest" description="Disordered" evidence="12">
    <location>
        <begin position="214"/>
        <end position="235"/>
    </location>
</feature>
<feature type="compositionally biased region" description="Pro residues" evidence="12">
    <location>
        <begin position="95"/>
        <end position="104"/>
    </location>
</feature>
<dbReference type="CDD" id="cd14210">
    <property type="entry name" value="PKc_DYRK"/>
    <property type="match status" value="1"/>
</dbReference>
<dbReference type="InterPro" id="IPR017441">
    <property type="entry name" value="Protein_kinase_ATP_BS"/>
</dbReference>
<dbReference type="PANTHER" id="PTHR24058:SF22">
    <property type="entry name" value="DUAL SPECIFICITY TYROSINE-PHOSPHORYLATION-REGULATED KINASE 4"/>
    <property type="match status" value="1"/>
</dbReference>
<keyword evidence="4" id="KW-0808">Transferase</keyword>
<feature type="region of interest" description="Disordered" evidence="12">
    <location>
        <begin position="1225"/>
        <end position="1278"/>
    </location>
</feature>
<feature type="region of interest" description="Disordered" evidence="12">
    <location>
        <begin position="1294"/>
        <end position="1314"/>
    </location>
</feature>
<comment type="catalytic activity">
    <reaction evidence="8">
        <text>L-seryl-[protein] + ATP = O-phospho-L-seryl-[protein] + ADP + H(+)</text>
        <dbReference type="Rhea" id="RHEA:17989"/>
        <dbReference type="Rhea" id="RHEA-COMP:9863"/>
        <dbReference type="Rhea" id="RHEA-COMP:11604"/>
        <dbReference type="ChEBI" id="CHEBI:15378"/>
        <dbReference type="ChEBI" id="CHEBI:29999"/>
        <dbReference type="ChEBI" id="CHEBI:30616"/>
        <dbReference type="ChEBI" id="CHEBI:83421"/>
        <dbReference type="ChEBI" id="CHEBI:456216"/>
        <dbReference type="EC" id="2.7.12.1"/>
    </reaction>
</comment>
<feature type="compositionally biased region" description="Polar residues" evidence="12">
    <location>
        <begin position="730"/>
        <end position="741"/>
    </location>
</feature>
<feature type="region of interest" description="Disordered" evidence="12">
    <location>
        <begin position="848"/>
        <end position="1185"/>
    </location>
</feature>
<keyword evidence="5 11" id="KW-0547">Nucleotide-binding</keyword>